<sequence length="237" mass="27066">MDREREVYAKLDQVYDPELDQPLTELGFIESARVRGNDVEVVFRLPTYWCSPNFAFIMAEDIQRSVSELDWAEKVEVNLIDHCASGEINRGVTRGKRFSESTSEFGASDGELDELRKKFVVKSFLARGERLMKHLLREHGDPYERFACMTFDELEARDLSGEGDALRRRYAEKRAQLGIDGALAFTTPEGEPLQPDEVKDFLLNAKRTRLSMEFNAHYCRGLLEARYNLAPADAAST</sequence>
<name>A0A9W5RZA8_9BACL</name>
<evidence type="ECO:0000313" key="3">
    <source>
        <dbReference type="Proteomes" id="UP000053750"/>
    </source>
</evidence>
<dbReference type="InterPro" id="IPR034904">
    <property type="entry name" value="FSCA_dom_sf"/>
</dbReference>
<dbReference type="Pfam" id="PF01883">
    <property type="entry name" value="FeS_assembly_P"/>
    <property type="match status" value="1"/>
</dbReference>
<dbReference type="OrthoDB" id="153551at2"/>
<dbReference type="RefSeq" id="WP_036586181.1">
    <property type="nucleotide sequence ID" value="NZ_KK082217.1"/>
</dbReference>
<evidence type="ECO:0000259" key="1">
    <source>
        <dbReference type="Pfam" id="PF01883"/>
    </source>
</evidence>
<accession>A0A9W5RZA8</accession>
<gene>
    <name evidence="2" type="ORF">BG53_10510</name>
</gene>
<feature type="domain" description="MIP18 family-like" evidence="1">
    <location>
        <begin position="5"/>
        <end position="78"/>
    </location>
</feature>
<dbReference type="Gene3D" id="3.30.300.130">
    <property type="entry name" value="Fe-S cluster assembly (FSCA)"/>
    <property type="match status" value="1"/>
</dbReference>
<dbReference type="InterPro" id="IPR002744">
    <property type="entry name" value="MIP18-like"/>
</dbReference>
<organism evidence="2 3">
    <name type="scientific">Paenibacillus darwinianus</name>
    <dbReference type="NCBI Taxonomy" id="1380763"/>
    <lineage>
        <taxon>Bacteria</taxon>
        <taxon>Bacillati</taxon>
        <taxon>Bacillota</taxon>
        <taxon>Bacilli</taxon>
        <taxon>Bacillales</taxon>
        <taxon>Paenibacillaceae</taxon>
        <taxon>Paenibacillus</taxon>
    </lineage>
</organism>
<dbReference type="EMBL" id="JFHU01000265">
    <property type="protein sequence ID" value="EXX84744.1"/>
    <property type="molecule type" value="Genomic_DNA"/>
</dbReference>
<keyword evidence="3" id="KW-1185">Reference proteome</keyword>
<protein>
    <recommendedName>
        <fullName evidence="1">MIP18 family-like domain-containing protein</fullName>
    </recommendedName>
</protein>
<proteinExistence type="predicted"/>
<dbReference type="Proteomes" id="UP000053750">
    <property type="component" value="Unassembled WGS sequence"/>
</dbReference>
<dbReference type="AlphaFoldDB" id="A0A9W5RZA8"/>
<reference evidence="2 3" key="1">
    <citation type="submission" date="2014-02" db="EMBL/GenBank/DDBJ databases">
        <title>Genome sequence of Paenibacillus darwinianus reveals adaptive mechanisms for survival in Antarctic soils.</title>
        <authorList>
            <person name="Dsouza M."/>
            <person name="Taylor M.W."/>
            <person name="Turner S.J."/>
            <person name="Aislabie J."/>
        </authorList>
    </citation>
    <scope>NUCLEOTIDE SEQUENCE [LARGE SCALE GENOMIC DNA]</scope>
    <source>
        <strain evidence="2 3">CE1</strain>
    </source>
</reference>
<dbReference type="SUPFAM" id="SSF117916">
    <property type="entry name" value="Fe-S cluster assembly (FSCA) domain-like"/>
    <property type="match status" value="1"/>
</dbReference>
<evidence type="ECO:0000313" key="2">
    <source>
        <dbReference type="EMBL" id="EXX84744.1"/>
    </source>
</evidence>
<comment type="caution">
    <text evidence="2">The sequence shown here is derived from an EMBL/GenBank/DDBJ whole genome shotgun (WGS) entry which is preliminary data.</text>
</comment>